<evidence type="ECO:0000256" key="4">
    <source>
        <dbReference type="ARBA" id="ARBA00008662"/>
    </source>
</evidence>
<evidence type="ECO:0000256" key="8">
    <source>
        <dbReference type="ARBA" id="ARBA00022481"/>
    </source>
</evidence>
<dbReference type="PANTHER" id="PTHR10156:SF0">
    <property type="entry name" value="2',3'-CYCLIC-NUCLEOTIDE 3'-PHOSPHODIESTERASE"/>
    <property type="match status" value="1"/>
</dbReference>
<comment type="catalytic activity">
    <reaction evidence="1">
        <text>a nucleoside 2',3'-cyclic phosphate + H2O = a nucleoside 2'-phosphate + H(+)</text>
        <dbReference type="Rhea" id="RHEA:14489"/>
        <dbReference type="ChEBI" id="CHEBI:15377"/>
        <dbReference type="ChEBI" id="CHEBI:15378"/>
        <dbReference type="ChEBI" id="CHEBI:66954"/>
        <dbReference type="ChEBI" id="CHEBI:78552"/>
        <dbReference type="EC" id="3.1.4.37"/>
    </reaction>
</comment>
<keyword evidence="14" id="KW-0636">Prenylation</keyword>
<evidence type="ECO:0000256" key="3">
    <source>
        <dbReference type="ARBA" id="ARBA00004635"/>
    </source>
</evidence>
<comment type="similarity">
    <text evidence="4">Belongs to the 2H phosphoesterase superfamily. CNPase family.</text>
</comment>
<dbReference type="InterPro" id="IPR009097">
    <property type="entry name" value="Cyclic_Pdiesterase"/>
</dbReference>
<dbReference type="GO" id="GO:0016020">
    <property type="term" value="C:membrane"/>
    <property type="evidence" value="ECO:0007669"/>
    <property type="project" value="UniProtKB-SubCell"/>
</dbReference>
<dbReference type="EC" id="3.1.4.37" evidence="6"/>
<evidence type="ECO:0000256" key="15">
    <source>
        <dbReference type="ARBA" id="ARBA00045937"/>
    </source>
</evidence>
<dbReference type="PANTHER" id="PTHR10156">
    <property type="entry name" value="2',3'-CYCLIC-NUCLEOTIDE 3'-PHOSPHODIESTERASE"/>
    <property type="match status" value="1"/>
</dbReference>
<dbReference type="GO" id="GO:0004113">
    <property type="term" value="F:2',3'-cyclic-nucleotide 3'-phosphodiesterase activity"/>
    <property type="evidence" value="ECO:0007669"/>
    <property type="project" value="UniProtKB-EC"/>
</dbReference>
<dbReference type="Pfam" id="PF05881">
    <property type="entry name" value="CNPase"/>
    <property type="match status" value="1"/>
</dbReference>
<comment type="caution">
    <text evidence="17">The sequence shown here is derived from an EMBL/GenBank/DDBJ whole genome shotgun (WGS) entry which is preliminary data.</text>
</comment>
<keyword evidence="8" id="KW-0488">Methylation</keyword>
<keyword evidence="12" id="KW-0472">Membrane</keyword>
<dbReference type="EMBL" id="CAXLJL010000002">
    <property type="protein sequence ID" value="CAL5129546.1"/>
    <property type="molecule type" value="Genomic_DNA"/>
</dbReference>
<evidence type="ECO:0000256" key="6">
    <source>
        <dbReference type="ARBA" id="ARBA00012317"/>
    </source>
</evidence>
<proteinExistence type="inferred from homology"/>
<dbReference type="InterPro" id="IPR027417">
    <property type="entry name" value="P-loop_NTPase"/>
</dbReference>
<evidence type="ECO:0000313" key="18">
    <source>
        <dbReference type="Proteomes" id="UP001497525"/>
    </source>
</evidence>
<evidence type="ECO:0000256" key="2">
    <source>
        <dbReference type="ARBA" id="ARBA00004223"/>
    </source>
</evidence>
<reference evidence="17" key="1">
    <citation type="submission" date="2024-06" db="EMBL/GenBank/DDBJ databases">
        <authorList>
            <person name="Liu X."/>
            <person name="Lenzi L."/>
            <person name="Haldenby T S."/>
            <person name="Uol C."/>
        </authorList>
    </citation>
    <scope>NUCLEOTIDE SEQUENCE</scope>
</reference>
<keyword evidence="9" id="KW-0597">Phosphoprotein</keyword>
<evidence type="ECO:0000256" key="11">
    <source>
        <dbReference type="ARBA" id="ARBA00022884"/>
    </source>
</evidence>
<dbReference type="Pfam" id="PF13671">
    <property type="entry name" value="AAA_33"/>
    <property type="match status" value="1"/>
</dbReference>
<evidence type="ECO:0000256" key="10">
    <source>
        <dbReference type="ARBA" id="ARBA00022801"/>
    </source>
</evidence>
<dbReference type="SUPFAM" id="SSF55144">
    <property type="entry name" value="LigT-like"/>
    <property type="match status" value="1"/>
</dbReference>
<evidence type="ECO:0000259" key="16">
    <source>
        <dbReference type="Pfam" id="PF05881"/>
    </source>
</evidence>
<keyword evidence="10" id="KW-0378">Hydrolase</keyword>
<comment type="function">
    <text evidence="15">Catalyzes the formation of 2'-nucleotide products from 2',3'-cyclic substrates. May participate in RNA metabolism in the myelinating cell, CNP is the third most abundant protein in central nervous system myelin.</text>
</comment>
<dbReference type="Proteomes" id="UP001497525">
    <property type="component" value="Unassembled WGS sequence"/>
</dbReference>
<name>A0AAV2SYL6_CALDB</name>
<dbReference type="Gene3D" id="3.90.1740.10">
    <property type="entry name" value="2',3'-cyclic nucleotide 3'-phosphodiesterase superfamily"/>
    <property type="match status" value="1"/>
</dbReference>
<dbReference type="Gene3D" id="3.40.50.300">
    <property type="entry name" value="P-loop containing nucleotide triphosphate hydrolases"/>
    <property type="match status" value="1"/>
</dbReference>
<evidence type="ECO:0000256" key="13">
    <source>
        <dbReference type="ARBA" id="ARBA00023288"/>
    </source>
</evidence>
<keyword evidence="13" id="KW-0449">Lipoprotein</keyword>
<organism evidence="17 18">
    <name type="scientific">Calicophoron daubneyi</name>
    <name type="common">Rumen fluke</name>
    <name type="synonym">Paramphistomum daubneyi</name>
    <dbReference type="NCBI Taxonomy" id="300641"/>
    <lineage>
        <taxon>Eukaryota</taxon>
        <taxon>Metazoa</taxon>
        <taxon>Spiralia</taxon>
        <taxon>Lophotrochozoa</taxon>
        <taxon>Platyhelminthes</taxon>
        <taxon>Trematoda</taxon>
        <taxon>Digenea</taxon>
        <taxon>Plagiorchiida</taxon>
        <taxon>Pronocephalata</taxon>
        <taxon>Paramphistomoidea</taxon>
        <taxon>Paramphistomidae</taxon>
        <taxon>Calicophoron</taxon>
    </lineage>
</organism>
<dbReference type="AlphaFoldDB" id="A0AAV2SYL6"/>
<evidence type="ECO:0000256" key="7">
    <source>
        <dbReference type="ARBA" id="ARBA00014478"/>
    </source>
</evidence>
<protein>
    <recommendedName>
        <fullName evidence="7">2',3'-cyclic-nucleotide 3'-phosphodiesterase</fullName>
        <ecNumber evidence="6">3.1.4.37</ecNumber>
    </recommendedName>
</protein>
<sequence length="541" mass="59803">MGNVFVHLCPNTSTKLLVRSSQLRNSRASCDGDTTILCPSECQAVSSSINHIETQPNVDASSKASLLKKTPCIVQGPKILREHVNFPFLTDNEVAGWIVNTRFMFILRGPPGSGKSYICECIRTRFPTAKVCSADEFWYLESGGVEYQFDISRVSEAHEWCQNRAFNEAQAGSSPLVIDNTNIRSWETRYYTDLARKFNYTVIMVVPQTPWRFDTETLAMRNVHFVGIEAIESKIRNFEYVFPLYYGWVWPGSPSRTNEMSDTSTTQIDGPGSETQKLASWPLEETQNLLDWGWDSLLTMVGLPDVRVQLASAFGLSDSASVAEIVQHWRSATIPEFGSGLESIKIPSVPHITAKYARFGRASGAEQYGLSGAVTESLLGKLFTVQVSGLFLSTRTVGARINLPADEMVLHHLWASDDQANLSRSGSSDHIDNVNGMDHPRRPIGCRAHVTLAVAPDVSAVETGLDLLRIVDAELAHQPGEHVAIVPGGSVRRVTVLKPALSPSEQNGIPHFGTAPPGREYMYVLDLDKPQHYRVLFVGAY</sequence>
<evidence type="ECO:0000256" key="9">
    <source>
        <dbReference type="ARBA" id="ARBA00022553"/>
    </source>
</evidence>
<evidence type="ECO:0000256" key="12">
    <source>
        <dbReference type="ARBA" id="ARBA00023136"/>
    </source>
</evidence>
<comment type="subunit">
    <text evidence="5">Exists as monomers and homodimers.</text>
</comment>
<accession>A0AAV2SYL6</accession>
<keyword evidence="11" id="KW-0694">RNA-binding</keyword>
<evidence type="ECO:0000256" key="14">
    <source>
        <dbReference type="ARBA" id="ARBA00023289"/>
    </source>
</evidence>
<evidence type="ECO:0000256" key="1">
    <source>
        <dbReference type="ARBA" id="ARBA00000610"/>
    </source>
</evidence>
<comment type="subcellular location">
    <subcellularLocation>
        <location evidence="2">Melanosome</location>
    </subcellularLocation>
    <subcellularLocation>
        <location evidence="3">Membrane</location>
        <topology evidence="3">Lipid-anchor</topology>
    </subcellularLocation>
</comment>
<dbReference type="InterPro" id="IPR008431">
    <property type="entry name" value="CNPase"/>
</dbReference>
<dbReference type="GO" id="GO:0009214">
    <property type="term" value="P:cyclic nucleotide catabolic process"/>
    <property type="evidence" value="ECO:0007669"/>
    <property type="project" value="InterPro"/>
</dbReference>
<gene>
    <name evidence="17" type="ORF">CDAUBV1_LOCUS591</name>
</gene>
<evidence type="ECO:0000313" key="17">
    <source>
        <dbReference type="EMBL" id="CAL5129546.1"/>
    </source>
</evidence>
<evidence type="ECO:0000256" key="5">
    <source>
        <dbReference type="ARBA" id="ARBA00011781"/>
    </source>
</evidence>
<dbReference type="SUPFAM" id="SSF52540">
    <property type="entry name" value="P-loop containing nucleoside triphosphate hydrolases"/>
    <property type="match status" value="1"/>
</dbReference>
<dbReference type="GO" id="GO:0003723">
    <property type="term" value="F:RNA binding"/>
    <property type="evidence" value="ECO:0007669"/>
    <property type="project" value="UniProtKB-KW"/>
</dbReference>
<feature type="domain" description="Cyclic nucleotide phosphodiesterase catalytic" evidence="16">
    <location>
        <begin position="345"/>
        <end position="492"/>
    </location>
</feature>
<dbReference type="InterPro" id="IPR047325">
    <property type="entry name" value="CNPase_cat"/>
</dbReference>
<dbReference type="GO" id="GO:0005737">
    <property type="term" value="C:cytoplasm"/>
    <property type="evidence" value="ECO:0007669"/>
    <property type="project" value="TreeGrafter"/>
</dbReference>